<feature type="domain" description="HTH gntR-type" evidence="4">
    <location>
        <begin position="11"/>
        <end position="79"/>
    </location>
</feature>
<dbReference type="PANTHER" id="PTHR44846:SF1">
    <property type="entry name" value="MANNOSYL-D-GLYCERATE TRANSPORT_METABOLISM SYSTEM REPRESSOR MNGR-RELATED"/>
    <property type="match status" value="1"/>
</dbReference>
<dbReference type="Pfam" id="PF00392">
    <property type="entry name" value="GntR"/>
    <property type="match status" value="1"/>
</dbReference>
<keyword evidence="3" id="KW-0804">Transcription</keyword>
<dbReference type="STRING" id="526218.Sterm_3410"/>
<evidence type="ECO:0000313" key="5">
    <source>
        <dbReference type="EMBL" id="ACZ10249.1"/>
    </source>
</evidence>
<dbReference type="AlphaFoldDB" id="D1AQI9"/>
<gene>
    <name evidence="5" type="ordered locus">Sterm_3410</name>
</gene>
<dbReference type="SUPFAM" id="SSF64288">
    <property type="entry name" value="Chorismate lyase-like"/>
    <property type="match status" value="1"/>
</dbReference>
<evidence type="ECO:0000313" key="6">
    <source>
        <dbReference type="Proteomes" id="UP000000845"/>
    </source>
</evidence>
<reference evidence="5 6" key="2">
    <citation type="journal article" date="2010" name="Stand. Genomic Sci.">
        <title>Complete genome sequence of Sebaldella termitidis type strain (NCTC 11300).</title>
        <authorList>
            <person name="Harmon-Smith M."/>
            <person name="Celia L."/>
            <person name="Chertkov O."/>
            <person name="Lapidus A."/>
            <person name="Copeland A."/>
            <person name="Glavina Del Rio T."/>
            <person name="Nolan M."/>
            <person name="Lucas S."/>
            <person name="Tice H."/>
            <person name="Cheng J.F."/>
            <person name="Han C."/>
            <person name="Detter J.C."/>
            <person name="Bruce D."/>
            <person name="Goodwin L."/>
            <person name="Pitluck S."/>
            <person name="Pati A."/>
            <person name="Liolios K."/>
            <person name="Ivanova N."/>
            <person name="Mavromatis K."/>
            <person name="Mikhailova N."/>
            <person name="Chen A."/>
            <person name="Palaniappan K."/>
            <person name="Land M."/>
            <person name="Hauser L."/>
            <person name="Chang Y.J."/>
            <person name="Jeffries C.D."/>
            <person name="Brettin T."/>
            <person name="Goker M."/>
            <person name="Beck B."/>
            <person name="Bristow J."/>
            <person name="Eisen J.A."/>
            <person name="Markowitz V."/>
            <person name="Hugenholtz P."/>
            <person name="Kyrpides N.C."/>
            <person name="Klenk H.P."/>
            <person name="Chen F."/>
        </authorList>
    </citation>
    <scope>NUCLEOTIDE SEQUENCE [LARGE SCALE GENOMIC DNA]</scope>
    <source>
        <strain evidence="6">ATCC 33386 / NCTC 11300</strain>
    </source>
</reference>
<evidence type="ECO:0000256" key="2">
    <source>
        <dbReference type="ARBA" id="ARBA00023125"/>
    </source>
</evidence>
<dbReference type="GO" id="GO:0003700">
    <property type="term" value="F:DNA-binding transcription factor activity"/>
    <property type="evidence" value="ECO:0007669"/>
    <property type="project" value="InterPro"/>
</dbReference>
<dbReference type="Gene3D" id="1.10.10.10">
    <property type="entry name" value="Winged helix-like DNA-binding domain superfamily/Winged helix DNA-binding domain"/>
    <property type="match status" value="1"/>
</dbReference>
<dbReference type="InterPro" id="IPR036388">
    <property type="entry name" value="WH-like_DNA-bd_sf"/>
</dbReference>
<dbReference type="KEGG" id="str:Sterm_3410"/>
<dbReference type="PANTHER" id="PTHR44846">
    <property type="entry name" value="MANNOSYL-D-GLYCERATE TRANSPORT/METABOLISM SYSTEM REPRESSOR MNGR-RELATED"/>
    <property type="match status" value="1"/>
</dbReference>
<dbReference type="RefSeq" id="WP_012862831.1">
    <property type="nucleotide sequence ID" value="NC_013517.1"/>
</dbReference>
<dbReference type="Proteomes" id="UP000000845">
    <property type="component" value="Chromosome"/>
</dbReference>
<reference evidence="6" key="1">
    <citation type="submission" date="2009-09" db="EMBL/GenBank/DDBJ databases">
        <title>The complete chromosome of Sebaldella termitidis ATCC 33386.</title>
        <authorList>
            <consortium name="US DOE Joint Genome Institute (JGI-PGF)"/>
            <person name="Lucas S."/>
            <person name="Copeland A."/>
            <person name="Lapidus A."/>
            <person name="Glavina del Rio T."/>
            <person name="Dalin E."/>
            <person name="Tice H."/>
            <person name="Bruce D."/>
            <person name="Goodwin L."/>
            <person name="Pitluck S."/>
            <person name="Kyrpides N."/>
            <person name="Mavromatis K."/>
            <person name="Ivanova N."/>
            <person name="Mikhailova N."/>
            <person name="Sims D."/>
            <person name="Meincke L."/>
            <person name="Brettin T."/>
            <person name="Detter J.C."/>
            <person name="Han C."/>
            <person name="Larimer F."/>
            <person name="Land M."/>
            <person name="Hauser L."/>
            <person name="Markowitz V."/>
            <person name="Cheng J.F."/>
            <person name="Hugenholtz P."/>
            <person name="Woyke T."/>
            <person name="Wu D."/>
            <person name="Eisen J.A."/>
        </authorList>
    </citation>
    <scope>NUCLEOTIDE SEQUENCE [LARGE SCALE GENOMIC DNA]</scope>
    <source>
        <strain evidence="6">ATCC 33386 / NCTC 11300</strain>
    </source>
</reference>
<evidence type="ECO:0000259" key="4">
    <source>
        <dbReference type="PROSITE" id="PS50949"/>
    </source>
</evidence>
<dbReference type="InterPro" id="IPR036390">
    <property type="entry name" value="WH_DNA-bd_sf"/>
</dbReference>
<dbReference type="Gene3D" id="3.40.1410.10">
    <property type="entry name" value="Chorismate lyase-like"/>
    <property type="match status" value="1"/>
</dbReference>
<dbReference type="HOGENOM" id="CLU_063236_8_2_0"/>
<dbReference type="InterPro" id="IPR000524">
    <property type="entry name" value="Tscrpt_reg_HTH_GntR"/>
</dbReference>
<evidence type="ECO:0000256" key="3">
    <source>
        <dbReference type="ARBA" id="ARBA00023163"/>
    </source>
</evidence>
<dbReference type="GO" id="GO:0003677">
    <property type="term" value="F:DNA binding"/>
    <property type="evidence" value="ECO:0007669"/>
    <property type="project" value="UniProtKB-KW"/>
</dbReference>
<keyword evidence="1" id="KW-0805">Transcription regulation</keyword>
<dbReference type="EMBL" id="CP001739">
    <property type="protein sequence ID" value="ACZ10249.1"/>
    <property type="molecule type" value="Genomic_DNA"/>
</dbReference>
<evidence type="ECO:0000256" key="1">
    <source>
        <dbReference type="ARBA" id="ARBA00023015"/>
    </source>
</evidence>
<dbReference type="InterPro" id="IPR011663">
    <property type="entry name" value="UTRA"/>
</dbReference>
<organism evidence="5 6">
    <name type="scientific">Sebaldella termitidis (strain ATCC 33386 / NCTC 11300)</name>
    <dbReference type="NCBI Taxonomy" id="526218"/>
    <lineage>
        <taxon>Bacteria</taxon>
        <taxon>Fusobacteriati</taxon>
        <taxon>Fusobacteriota</taxon>
        <taxon>Fusobacteriia</taxon>
        <taxon>Fusobacteriales</taxon>
        <taxon>Leptotrichiaceae</taxon>
        <taxon>Sebaldella</taxon>
    </lineage>
</organism>
<dbReference type="InterPro" id="IPR050679">
    <property type="entry name" value="Bact_HTH_transcr_reg"/>
</dbReference>
<name>D1AQI9_SEBTE</name>
<dbReference type="SMART" id="SM00345">
    <property type="entry name" value="HTH_GNTR"/>
    <property type="match status" value="1"/>
</dbReference>
<dbReference type="SUPFAM" id="SSF46785">
    <property type="entry name" value="Winged helix' DNA-binding domain"/>
    <property type="match status" value="1"/>
</dbReference>
<dbReference type="InterPro" id="IPR028978">
    <property type="entry name" value="Chorismate_lyase_/UTRA_dom_sf"/>
</dbReference>
<dbReference type="GO" id="GO:0045892">
    <property type="term" value="P:negative regulation of DNA-templated transcription"/>
    <property type="evidence" value="ECO:0007669"/>
    <property type="project" value="TreeGrafter"/>
</dbReference>
<proteinExistence type="predicted"/>
<dbReference type="PROSITE" id="PS50949">
    <property type="entry name" value="HTH_GNTR"/>
    <property type="match status" value="1"/>
</dbReference>
<accession>D1AQI9</accession>
<dbReference type="SMART" id="SM00866">
    <property type="entry name" value="UTRA"/>
    <property type="match status" value="1"/>
</dbReference>
<keyword evidence="2" id="KW-0238">DNA-binding</keyword>
<dbReference type="eggNOG" id="COG2188">
    <property type="taxonomic scope" value="Bacteria"/>
</dbReference>
<sequence>MKKQIDKNIGIPLYEQILEIIYNDIQNGVFAYGEIIPKELDLCKIYNVSRPTIRKAMDILVQNGNLIRIKGKGTYVSSDKKIKQEFTHIIQNFNAEMSQKGVSPGTKVLKKLLVTPDKQTREKLELKSDENVIELVRLRYADNEPLLIVTTYIPYERAPFLFKKDFEKVSLYDSFEEKNIIIKKAVRTFEVQKATKELSNLLTISKNDPVFYFETVAYSDKNVPLEFSKCFYRGDKNKFVVEIIK</sequence>
<dbReference type="PRINTS" id="PR00035">
    <property type="entry name" value="HTHGNTR"/>
</dbReference>
<protein>
    <submittedName>
        <fullName evidence="5">Transcriptional regulator, GntR family</fullName>
    </submittedName>
</protein>
<dbReference type="Pfam" id="PF07702">
    <property type="entry name" value="UTRA"/>
    <property type="match status" value="1"/>
</dbReference>
<keyword evidence="6" id="KW-1185">Reference proteome</keyword>
<dbReference type="CDD" id="cd07377">
    <property type="entry name" value="WHTH_GntR"/>
    <property type="match status" value="1"/>
</dbReference>